<accession>A0A0D7KE28</accession>
<proteinExistence type="predicted"/>
<reference evidence="1 2" key="1">
    <citation type="submission" date="2014-12" db="EMBL/GenBank/DDBJ databases">
        <title>Isolation of bacteria from lake water.</title>
        <authorList>
            <person name="Sheng K.-Y."/>
            <person name="Chin P.-S."/>
            <person name="Chan K.-G."/>
            <person name="Tan G.S."/>
        </authorList>
    </citation>
    <scope>NUCLEOTIDE SEQUENCE [LARGE SCALE GENOMIC DNA]</scope>
    <source>
        <strain evidence="1 2">KY4</strain>
    </source>
</reference>
<dbReference type="OrthoDB" id="7273230at2"/>
<dbReference type="STRING" id="80878.RP29_00920"/>
<evidence type="ECO:0000313" key="2">
    <source>
        <dbReference type="Proteomes" id="UP000032566"/>
    </source>
</evidence>
<dbReference type="PATRIC" id="fig|80878.5.peg.979"/>
<evidence type="ECO:0000313" key="1">
    <source>
        <dbReference type="EMBL" id="KJA12455.1"/>
    </source>
</evidence>
<organism evidence="1 2">
    <name type="scientific">Acidovorax temperans</name>
    <dbReference type="NCBI Taxonomy" id="80878"/>
    <lineage>
        <taxon>Bacteria</taxon>
        <taxon>Pseudomonadati</taxon>
        <taxon>Pseudomonadota</taxon>
        <taxon>Betaproteobacteria</taxon>
        <taxon>Burkholderiales</taxon>
        <taxon>Comamonadaceae</taxon>
        <taxon>Acidovorax</taxon>
    </lineage>
</organism>
<protein>
    <submittedName>
        <fullName evidence="1">Uncharacterized protein</fullName>
    </submittedName>
</protein>
<comment type="caution">
    <text evidence="1">The sequence shown here is derived from an EMBL/GenBank/DDBJ whole genome shotgun (WGS) entry which is preliminary data.</text>
</comment>
<sequence>MIEDHGQASDVLPAWYTGRMMTDRWLFGLYTNDGRVILIRKILAISDDGKWMDVELVDTETGEEYEKLLPGVISAIANDRPRASIQIANIVIALDLQTS</sequence>
<dbReference type="AlphaFoldDB" id="A0A0D7KE28"/>
<keyword evidence="2" id="KW-1185">Reference proteome</keyword>
<dbReference type="EMBL" id="JXYQ01000002">
    <property type="protein sequence ID" value="KJA12455.1"/>
    <property type="molecule type" value="Genomic_DNA"/>
</dbReference>
<gene>
    <name evidence="1" type="ORF">RP29_00920</name>
</gene>
<dbReference type="Proteomes" id="UP000032566">
    <property type="component" value="Unassembled WGS sequence"/>
</dbReference>
<name>A0A0D7KE28_9BURK</name>